<organism evidence="1 2">
    <name type="scientific">Salinimicrobium catena</name>
    <dbReference type="NCBI Taxonomy" id="390640"/>
    <lineage>
        <taxon>Bacteria</taxon>
        <taxon>Pseudomonadati</taxon>
        <taxon>Bacteroidota</taxon>
        <taxon>Flavobacteriia</taxon>
        <taxon>Flavobacteriales</taxon>
        <taxon>Flavobacteriaceae</taxon>
        <taxon>Salinimicrobium</taxon>
    </lineage>
</organism>
<dbReference type="STRING" id="390640.SAMN04488034_102435"/>
<keyword evidence="2" id="KW-1185">Reference proteome</keyword>
<dbReference type="EMBL" id="FNUG01000002">
    <property type="protein sequence ID" value="SEE80927.1"/>
    <property type="molecule type" value="Genomic_DNA"/>
</dbReference>
<proteinExistence type="predicted"/>
<evidence type="ECO:0000313" key="2">
    <source>
        <dbReference type="Proteomes" id="UP000199448"/>
    </source>
</evidence>
<dbReference type="Proteomes" id="UP000199448">
    <property type="component" value="Unassembled WGS sequence"/>
</dbReference>
<dbReference type="AlphaFoldDB" id="A0A1H5LWQ5"/>
<protein>
    <submittedName>
        <fullName evidence="1">Uncharacterized protein</fullName>
    </submittedName>
</protein>
<reference evidence="1 2" key="1">
    <citation type="submission" date="2016-10" db="EMBL/GenBank/DDBJ databases">
        <authorList>
            <person name="de Groot N.N."/>
        </authorList>
    </citation>
    <scope>NUCLEOTIDE SEQUENCE [LARGE SCALE GENOMIC DNA]</scope>
    <source>
        <strain evidence="1 2">DSM 23553</strain>
    </source>
</reference>
<sequence>MSQKTNFFWILLLTGILSFPSAVELAHVFTGHQHNFCNHYSESHIHQDNLDCELLTFQHSIYSSAEFVSFTHFLPGIHVEKTSREYCILSTHEPLPYGQRGPPALA</sequence>
<gene>
    <name evidence="1" type="ORF">SAMN04488034_102435</name>
</gene>
<accession>A0A1H5LWQ5</accession>
<evidence type="ECO:0000313" key="1">
    <source>
        <dbReference type="EMBL" id="SEE80927.1"/>
    </source>
</evidence>
<name>A0A1H5LWQ5_9FLAO</name>
<dbReference type="RefSeq" id="WP_176763441.1">
    <property type="nucleotide sequence ID" value="NZ_FNGG01000002.1"/>
</dbReference>